<keyword evidence="1" id="KW-0472">Membrane</keyword>
<reference evidence="3" key="1">
    <citation type="journal article" date="2019" name="Int. J. Syst. Evol. Microbiol.">
        <title>The Global Catalogue of Microorganisms (GCM) 10K type strain sequencing project: providing services to taxonomists for standard genome sequencing and annotation.</title>
        <authorList>
            <consortium name="The Broad Institute Genomics Platform"/>
            <consortium name="The Broad Institute Genome Sequencing Center for Infectious Disease"/>
            <person name="Wu L."/>
            <person name="Ma J."/>
        </authorList>
    </citation>
    <scope>NUCLEOTIDE SEQUENCE [LARGE SCALE GENOMIC DNA]</scope>
    <source>
        <strain evidence="3">JCM 17591</strain>
    </source>
</reference>
<dbReference type="EMBL" id="BAABBW010000004">
    <property type="protein sequence ID" value="GAA4176886.1"/>
    <property type="molecule type" value="Genomic_DNA"/>
</dbReference>
<gene>
    <name evidence="2" type="ORF">GCM10022287_24820</name>
</gene>
<evidence type="ECO:0000313" key="3">
    <source>
        <dbReference type="Proteomes" id="UP001501079"/>
    </source>
</evidence>
<protein>
    <recommendedName>
        <fullName evidence="4">DUF2746 domain-containing protein</fullName>
    </recommendedName>
</protein>
<evidence type="ECO:0008006" key="4">
    <source>
        <dbReference type="Google" id="ProtNLM"/>
    </source>
</evidence>
<comment type="caution">
    <text evidence="2">The sequence shown here is derived from an EMBL/GenBank/DDBJ whole genome shotgun (WGS) entry which is preliminary data.</text>
</comment>
<dbReference type="RefSeq" id="WP_344754860.1">
    <property type="nucleotide sequence ID" value="NZ_BAABBW010000004.1"/>
</dbReference>
<accession>A0ABP8A3M9</accession>
<proteinExistence type="predicted"/>
<sequence>MIALSLDTWVCIAGFIAVGTGLYTASRSEFRALRTEIKADIDHLDKRFASESAALKAELKADIQRLDDRVYALAAGLKPDIERAADQRRGA</sequence>
<name>A0ABP8A3M9_9MICO</name>
<keyword evidence="1" id="KW-1133">Transmembrane helix</keyword>
<evidence type="ECO:0000313" key="2">
    <source>
        <dbReference type="EMBL" id="GAA4176886.1"/>
    </source>
</evidence>
<organism evidence="2 3">
    <name type="scientific">Gryllotalpicola koreensis</name>
    <dbReference type="NCBI Taxonomy" id="993086"/>
    <lineage>
        <taxon>Bacteria</taxon>
        <taxon>Bacillati</taxon>
        <taxon>Actinomycetota</taxon>
        <taxon>Actinomycetes</taxon>
        <taxon>Micrococcales</taxon>
        <taxon>Microbacteriaceae</taxon>
        <taxon>Gryllotalpicola</taxon>
    </lineage>
</organism>
<keyword evidence="3" id="KW-1185">Reference proteome</keyword>
<evidence type="ECO:0000256" key="1">
    <source>
        <dbReference type="SAM" id="Phobius"/>
    </source>
</evidence>
<dbReference type="Proteomes" id="UP001501079">
    <property type="component" value="Unassembled WGS sequence"/>
</dbReference>
<feature type="transmembrane region" description="Helical" evidence="1">
    <location>
        <begin position="6"/>
        <end position="25"/>
    </location>
</feature>
<keyword evidence="1" id="KW-0812">Transmembrane</keyword>